<dbReference type="PANTHER" id="PTHR47797">
    <property type="entry name" value="DEHYDROGENASE, PUTATIVE (AFU_ORTHOLOGUE AFUA_8G05805)-RELATED"/>
    <property type="match status" value="1"/>
</dbReference>
<protein>
    <recommendedName>
        <fullName evidence="14">Cytochrome b561 domain-containing protein</fullName>
    </recommendedName>
</protein>
<feature type="chain" id="PRO_5042990896" description="Cytochrome b561 domain-containing protein" evidence="9">
    <location>
        <begin position="22"/>
        <end position="427"/>
    </location>
</feature>
<dbReference type="InterPro" id="IPR015920">
    <property type="entry name" value="Cellobiose_DH-like_cyt"/>
</dbReference>
<evidence type="ECO:0000256" key="4">
    <source>
        <dbReference type="ARBA" id="ARBA00022982"/>
    </source>
</evidence>
<dbReference type="PANTHER" id="PTHR47797:SF3">
    <property type="entry name" value="CYTOCHROME B561 DOMAIN-CONTAINING PROTEIN"/>
    <property type="match status" value="1"/>
</dbReference>
<reference evidence="12" key="1">
    <citation type="journal article" date="2023" name="PhytoFront">
        <title>Draft Genome Resources of Seven Strains of Tilletia horrida, Causal Agent of Kernel Smut of Rice.</title>
        <authorList>
            <person name="Khanal S."/>
            <person name="Antony Babu S."/>
            <person name="Zhou X.G."/>
        </authorList>
    </citation>
    <scope>NUCLEOTIDE SEQUENCE</scope>
    <source>
        <strain evidence="12">TX6</strain>
    </source>
</reference>
<evidence type="ECO:0000259" key="10">
    <source>
        <dbReference type="PROSITE" id="PS50836"/>
    </source>
</evidence>
<evidence type="ECO:0000256" key="1">
    <source>
        <dbReference type="ARBA" id="ARBA00004370"/>
    </source>
</evidence>
<feature type="transmembrane region" description="Helical" evidence="8">
    <location>
        <begin position="305"/>
        <end position="327"/>
    </location>
</feature>
<comment type="subcellular location">
    <subcellularLocation>
        <location evidence="1">Membrane</location>
    </subcellularLocation>
</comment>
<evidence type="ECO:0000256" key="3">
    <source>
        <dbReference type="ARBA" id="ARBA00022692"/>
    </source>
</evidence>
<keyword evidence="5 8" id="KW-1133">Transmembrane helix</keyword>
<dbReference type="InterPro" id="IPR006593">
    <property type="entry name" value="Cyt_b561/ferric_Rdtase_TM"/>
</dbReference>
<feature type="compositionally biased region" description="Low complexity" evidence="7">
    <location>
        <begin position="198"/>
        <end position="207"/>
    </location>
</feature>
<organism evidence="12 13">
    <name type="scientific">Tilletia horrida</name>
    <dbReference type="NCBI Taxonomy" id="155126"/>
    <lineage>
        <taxon>Eukaryota</taxon>
        <taxon>Fungi</taxon>
        <taxon>Dikarya</taxon>
        <taxon>Basidiomycota</taxon>
        <taxon>Ustilaginomycotina</taxon>
        <taxon>Exobasidiomycetes</taxon>
        <taxon>Tilletiales</taxon>
        <taxon>Tilletiaceae</taxon>
        <taxon>Tilletia</taxon>
    </lineage>
</organism>
<evidence type="ECO:0000313" key="12">
    <source>
        <dbReference type="EMBL" id="KAK0557568.1"/>
    </source>
</evidence>
<keyword evidence="13" id="KW-1185">Reference proteome</keyword>
<dbReference type="PROSITE" id="PS50836">
    <property type="entry name" value="DOMON"/>
    <property type="match status" value="1"/>
</dbReference>
<name>A0AAN6GUZ5_9BASI</name>
<dbReference type="SMART" id="SM00665">
    <property type="entry name" value="B561"/>
    <property type="match status" value="1"/>
</dbReference>
<sequence>MKFSTIGGLALAALSANVAHAAKFADKTCTGPLCIYAVYDDQALQVEYTAAYKGTVGWFGVGQGARMAGANIMVGWPTSSGSVVMSQRYTTSHADPSPSAVKAQAAIPNTSASTTNSSMTVLSWTFPVASGFASSKTAHIWAYSGTSPSSSDSSANIREHDKKGTTYLDLTKALSTTPTSTGANPKASNSGSSTPTNSDGSGDASGDSADEEGSGSAVANRDLSDRTTQMYLAHMIFMTVAWFGLIAAGILVGRFGRVYFPSSWFHIHRIMQGSALVLIIIGFALGYSAVESEGGPHFQDTHNKIGLIMFILVIIQAFWGQIGHMIFRAKNVRLQNYGHILLGVVLFFGLALWQARTGFEAWEWMAPDWIPNILYPVWFGIITLLFLAGLALLPRERRNAAARANRVSDLQRIGSDQDKYGQEKYHV</sequence>
<keyword evidence="4" id="KW-0249">Electron transport</keyword>
<dbReference type="CDD" id="cd09630">
    <property type="entry name" value="CDH_like_cytochrome"/>
    <property type="match status" value="1"/>
</dbReference>
<keyword evidence="6 8" id="KW-0472">Membrane</keyword>
<dbReference type="Gene3D" id="1.20.120.1770">
    <property type="match status" value="1"/>
</dbReference>
<feature type="signal peptide" evidence="9">
    <location>
        <begin position="1"/>
        <end position="21"/>
    </location>
</feature>
<dbReference type="SUPFAM" id="SSF49344">
    <property type="entry name" value="CBD9-like"/>
    <property type="match status" value="1"/>
</dbReference>
<dbReference type="PROSITE" id="PS50939">
    <property type="entry name" value="CYTOCHROME_B561"/>
    <property type="match status" value="1"/>
</dbReference>
<feature type="compositionally biased region" description="Polar residues" evidence="7">
    <location>
        <begin position="175"/>
        <end position="197"/>
    </location>
</feature>
<dbReference type="Pfam" id="PF03188">
    <property type="entry name" value="Cytochrom_B561"/>
    <property type="match status" value="1"/>
</dbReference>
<keyword evidence="9" id="KW-0732">Signal</keyword>
<proteinExistence type="predicted"/>
<keyword evidence="3 8" id="KW-0812">Transmembrane</keyword>
<evidence type="ECO:0000256" key="2">
    <source>
        <dbReference type="ARBA" id="ARBA00022448"/>
    </source>
</evidence>
<feature type="transmembrane region" description="Helical" evidence="8">
    <location>
        <begin position="231"/>
        <end position="252"/>
    </location>
</feature>
<dbReference type="Pfam" id="PF16010">
    <property type="entry name" value="CDH-cyt"/>
    <property type="match status" value="1"/>
</dbReference>
<feature type="transmembrane region" description="Helical" evidence="8">
    <location>
        <begin position="334"/>
        <end position="353"/>
    </location>
</feature>
<dbReference type="EMBL" id="JAPDMZ010000004">
    <property type="protein sequence ID" value="KAK0557568.1"/>
    <property type="molecule type" value="Genomic_DNA"/>
</dbReference>
<dbReference type="Proteomes" id="UP001176517">
    <property type="component" value="Unassembled WGS sequence"/>
</dbReference>
<dbReference type="CDD" id="cd08760">
    <property type="entry name" value="Cyt_b561_FRRS1_like"/>
    <property type="match status" value="1"/>
</dbReference>
<dbReference type="AlphaFoldDB" id="A0AAN6GUZ5"/>
<evidence type="ECO:0000256" key="7">
    <source>
        <dbReference type="SAM" id="MobiDB-lite"/>
    </source>
</evidence>
<keyword evidence="2" id="KW-0813">Transport</keyword>
<evidence type="ECO:0000256" key="9">
    <source>
        <dbReference type="SAM" id="SignalP"/>
    </source>
</evidence>
<accession>A0AAN6GUZ5</accession>
<dbReference type="Gene3D" id="2.60.40.1210">
    <property type="entry name" value="Cellobiose dehydrogenase, cytochrome domain"/>
    <property type="match status" value="1"/>
</dbReference>
<evidence type="ECO:0000313" key="13">
    <source>
        <dbReference type="Proteomes" id="UP001176517"/>
    </source>
</evidence>
<dbReference type="InterPro" id="IPR005018">
    <property type="entry name" value="DOMON_domain"/>
</dbReference>
<gene>
    <name evidence="12" type="ORF">OC846_000356</name>
</gene>
<evidence type="ECO:0000256" key="5">
    <source>
        <dbReference type="ARBA" id="ARBA00022989"/>
    </source>
</evidence>
<feature type="transmembrane region" description="Helical" evidence="8">
    <location>
        <begin position="373"/>
        <end position="393"/>
    </location>
</feature>
<evidence type="ECO:0000259" key="11">
    <source>
        <dbReference type="PROSITE" id="PS50939"/>
    </source>
</evidence>
<dbReference type="SMART" id="SM00664">
    <property type="entry name" value="DoH"/>
    <property type="match status" value="1"/>
</dbReference>
<evidence type="ECO:0008006" key="14">
    <source>
        <dbReference type="Google" id="ProtNLM"/>
    </source>
</evidence>
<evidence type="ECO:0000256" key="6">
    <source>
        <dbReference type="ARBA" id="ARBA00023136"/>
    </source>
</evidence>
<feature type="domain" description="DOMON" evidence="10">
    <location>
        <begin position="30"/>
        <end position="144"/>
    </location>
</feature>
<evidence type="ECO:0000256" key="8">
    <source>
        <dbReference type="SAM" id="Phobius"/>
    </source>
</evidence>
<feature type="transmembrane region" description="Helical" evidence="8">
    <location>
        <begin position="273"/>
        <end position="290"/>
    </location>
</feature>
<dbReference type="GO" id="GO:0016020">
    <property type="term" value="C:membrane"/>
    <property type="evidence" value="ECO:0007669"/>
    <property type="project" value="UniProtKB-SubCell"/>
</dbReference>
<comment type="caution">
    <text evidence="12">The sequence shown here is derived from an EMBL/GenBank/DDBJ whole genome shotgun (WGS) entry which is preliminary data.</text>
</comment>
<feature type="domain" description="Cytochrome b561" evidence="11">
    <location>
        <begin position="193"/>
        <end position="395"/>
    </location>
</feature>
<feature type="region of interest" description="Disordered" evidence="7">
    <location>
        <begin position="175"/>
        <end position="220"/>
    </location>
</feature>